<keyword evidence="2" id="KW-1185">Reference proteome</keyword>
<evidence type="ECO:0000313" key="1">
    <source>
        <dbReference type="EMBL" id="KAK1745090.1"/>
    </source>
</evidence>
<proteinExistence type="predicted"/>
<reference evidence="1" key="1">
    <citation type="submission" date="2023-06" db="EMBL/GenBank/DDBJ databases">
        <title>Survivors Of The Sea: Transcriptome response of Skeletonema marinoi to long-term dormancy.</title>
        <authorList>
            <person name="Pinder M.I.M."/>
            <person name="Kourtchenko O."/>
            <person name="Robertson E.K."/>
            <person name="Larsson T."/>
            <person name="Maumus F."/>
            <person name="Osuna-Cruz C.M."/>
            <person name="Vancaester E."/>
            <person name="Stenow R."/>
            <person name="Vandepoele K."/>
            <person name="Ploug H."/>
            <person name="Bruchert V."/>
            <person name="Godhe A."/>
            <person name="Topel M."/>
        </authorList>
    </citation>
    <scope>NUCLEOTIDE SEQUENCE</scope>
    <source>
        <strain evidence="1">R05AC</strain>
    </source>
</reference>
<gene>
    <name evidence="1" type="ORF">QTG54_004381</name>
</gene>
<comment type="caution">
    <text evidence="1">The sequence shown here is derived from an EMBL/GenBank/DDBJ whole genome shotgun (WGS) entry which is preliminary data.</text>
</comment>
<dbReference type="EMBL" id="JATAAI010000006">
    <property type="protein sequence ID" value="KAK1745090.1"/>
    <property type="molecule type" value="Genomic_DNA"/>
</dbReference>
<name>A0AAD8YGM2_9STRA</name>
<evidence type="ECO:0000313" key="2">
    <source>
        <dbReference type="Proteomes" id="UP001224775"/>
    </source>
</evidence>
<protein>
    <submittedName>
        <fullName evidence="1">Uncharacterized protein</fullName>
    </submittedName>
</protein>
<dbReference type="Proteomes" id="UP001224775">
    <property type="component" value="Unassembled WGS sequence"/>
</dbReference>
<dbReference type="AlphaFoldDB" id="A0AAD8YGM2"/>
<sequence>MTKPIPLASLQSKLCAIWSTKPETTKLILSRVEDWTSDSFDEDCYIDIRAYGKAERTREFVLDGMTQVQKAFAEENLVANVRLETYEGERYFHVPPPKAST</sequence>
<accession>A0AAD8YGM2</accession>
<organism evidence="1 2">
    <name type="scientific">Skeletonema marinoi</name>
    <dbReference type="NCBI Taxonomy" id="267567"/>
    <lineage>
        <taxon>Eukaryota</taxon>
        <taxon>Sar</taxon>
        <taxon>Stramenopiles</taxon>
        <taxon>Ochrophyta</taxon>
        <taxon>Bacillariophyta</taxon>
        <taxon>Coscinodiscophyceae</taxon>
        <taxon>Thalassiosirophycidae</taxon>
        <taxon>Thalassiosirales</taxon>
        <taxon>Skeletonemataceae</taxon>
        <taxon>Skeletonema</taxon>
        <taxon>Skeletonema marinoi-dohrnii complex</taxon>
    </lineage>
</organism>